<sequence>KNSVSQSNSHPRSEHIVIQDQNNDPTVINNYSEQEDVSNSNTLRSKIRTMISDRYQPQENESNGRTFLSHIRHRIDGADHGFQTKLRRISPILTLGASDRPSSNRIEERSIEEEME</sequence>
<feature type="non-terminal residue" evidence="2">
    <location>
        <position position="116"/>
    </location>
</feature>
<dbReference type="EMBL" id="HG994368">
    <property type="protein sequence ID" value="CAF1823006.1"/>
    <property type="molecule type" value="Genomic_DNA"/>
</dbReference>
<gene>
    <name evidence="2" type="ORF">DARMORV10_C04P17100.1</name>
</gene>
<dbReference type="Proteomes" id="UP001295469">
    <property type="component" value="Chromosome C04"/>
</dbReference>
<name>A0A816JHV7_BRANA</name>
<proteinExistence type="predicted"/>
<evidence type="ECO:0000313" key="2">
    <source>
        <dbReference type="EMBL" id="CAF1823006.1"/>
    </source>
</evidence>
<feature type="region of interest" description="Disordered" evidence="1">
    <location>
        <begin position="1"/>
        <end position="45"/>
    </location>
</feature>
<feature type="region of interest" description="Disordered" evidence="1">
    <location>
        <begin position="93"/>
        <end position="116"/>
    </location>
</feature>
<feature type="compositionally biased region" description="Polar residues" evidence="1">
    <location>
        <begin position="19"/>
        <end position="44"/>
    </location>
</feature>
<dbReference type="AlphaFoldDB" id="A0A816JHV7"/>
<accession>A0A816JHV7</accession>
<feature type="compositionally biased region" description="Polar residues" evidence="1">
    <location>
        <begin position="1"/>
        <end position="10"/>
    </location>
</feature>
<evidence type="ECO:0000256" key="1">
    <source>
        <dbReference type="SAM" id="MobiDB-lite"/>
    </source>
</evidence>
<protein>
    <submittedName>
        <fullName evidence="2">(rape) hypothetical protein</fullName>
    </submittedName>
</protein>
<reference evidence="2" key="1">
    <citation type="submission" date="2021-01" db="EMBL/GenBank/DDBJ databases">
        <authorList>
            <consortium name="Genoscope - CEA"/>
            <person name="William W."/>
        </authorList>
    </citation>
    <scope>NUCLEOTIDE SEQUENCE</scope>
</reference>
<organism evidence="2">
    <name type="scientific">Brassica napus</name>
    <name type="common">Rape</name>
    <dbReference type="NCBI Taxonomy" id="3708"/>
    <lineage>
        <taxon>Eukaryota</taxon>
        <taxon>Viridiplantae</taxon>
        <taxon>Streptophyta</taxon>
        <taxon>Embryophyta</taxon>
        <taxon>Tracheophyta</taxon>
        <taxon>Spermatophyta</taxon>
        <taxon>Magnoliopsida</taxon>
        <taxon>eudicotyledons</taxon>
        <taxon>Gunneridae</taxon>
        <taxon>Pentapetalae</taxon>
        <taxon>rosids</taxon>
        <taxon>malvids</taxon>
        <taxon>Brassicales</taxon>
        <taxon>Brassicaceae</taxon>
        <taxon>Brassiceae</taxon>
        <taxon>Brassica</taxon>
    </lineage>
</organism>